<keyword evidence="7" id="KW-0411">Iron-sulfur</keyword>
<sequence>MGEKTSVTRRVLLQASAASACTFALGGVVTSNVEAHAEGTNSKTANDGERYGFLVGLARCSGCGRCVEACRKENNLSDDTPDRRRVMSFKRTRGKKFFVSTACMHCAEPSCMNVCPAGAISKDASGVVRVNPNVCIGCKYCYQACPYEVPQYNAVSMDKCDCCLGSGVAIGEEPYCVRACKFGALKFGPLSELLESTNGSAVPIAEANDPSCLLLGSGK</sequence>
<gene>
    <name evidence="10" type="ORF">GJG86_07575</name>
</gene>
<protein>
    <submittedName>
        <fullName evidence="10">4Fe-4S dicluster domain-containing protein</fullName>
    </submittedName>
</protein>
<dbReference type="EMBL" id="VTFY01000004">
    <property type="protein sequence ID" value="MRX82353.1"/>
    <property type="molecule type" value="Genomic_DNA"/>
</dbReference>
<keyword evidence="4" id="KW-0677">Repeat</keyword>
<comment type="caution">
    <text evidence="10">The sequence shown here is derived from an EMBL/GenBank/DDBJ whole genome shotgun (WGS) entry which is preliminary data.</text>
</comment>
<feature type="signal peptide" evidence="8">
    <location>
        <begin position="1"/>
        <end position="20"/>
    </location>
</feature>
<dbReference type="Pfam" id="PF13247">
    <property type="entry name" value="Fer4_11"/>
    <property type="match status" value="1"/>
</dbReference>
<dbReference type="PROSITE" id="PS51257">
    <property type="entry name" value="PROKAR_LIPOPROTEIN"/>
    <property type="match status" value="1"/>
</dbReference>
<dbReference type="GO" id="GO:0046872">
    <property type="term" value="F:metal ion binding"/>
    <property type="evidence" value="ECO:0007669"/>
    <property type="project" value="UniProtKB-KW"/>
</dbReference>
<keyword evidence="5" id="KW-0249">Electron transport</keyword>
<name>A0A6N7RM03_9ACTN</name>
<keyword evidence="1" id="KW-0813">Transport</keyword>
<reference evidence="11" key="1">
    <citation type="submission" date="2019-08" db="EMBL/GenBank/DDBJ databases">
        <title>Arthrobacter sp. nov., isolated from plateau pika and Tibetan wild ass.</title>
        <authorList>
            <person name="Ge Y."/>
        </authorList>
    </citation>
    <scope>NUCLEOTIDE SEQUENCE [LARGE SCALE GENOMIC DNA]</scope>
    <source>
        <strain evidence="11">HF-4214</strain>
    </source>
</reference>
<evidence type="ECO:0000256" key="7">
    <source>
        <dbReference type="ARBA" id="ARBA00023014"/>
    </source>
</evidence>
<dbReference type="GO" id="GO:0051539">
    <property type="term" value="F:4 iron, 4 sulfur cluster binding"/>
    <property type="evidence" value="ECO:0007669"/>
    <property type="project" value="UniProtKB-KW"/>
</dbReference>
<dbReference type="CDD" id="cd16371">
    <property type="entry name" value="DMSOR_beta_like"/>
    <property type="match status" value="1"/>
</dbReference>
<evidence type="ECO:0000256" key="1">
    <source>
        <dbReference type="ARBA" id="ARBA00022448"/>
    </source>
</evidence>
<evidence type="ECO:0000313" key="10">
    <source>
        <dbReference type="EMBL" id="MRX82353.1"/>
    </source>
</evidence>
<evidence type="ECO:0000259" key="9">
    <source>
        <dbReference type="PROSITE" id="PS51379"/>
    </source>
</evidence>
<dbReference type="PROSITE" id="PS00198">
    <property type="entry name" value="4FE4S_FER_1"/>
    <property type="match status" value="1"/>
</dbReference>
<dbReference type="PANTHER" id="PTHR43177:SF5">
    <property type="entry name" value="ANAEROBIC DIMETHYL SULFOXIDE REDUCTASE CHAIN B-RELATED"/>
    <property type="match status" value="1"/>
</dbReference>
<evidence type="ECO:0000256" key="6">
    <source>
        <dbReference type="ARBA" id="ARBA00023004"/>
    </source>
</evidence>
<feature type="domain" description="4Fe-4S ferredoxin-type" evidence="9">
    <location>
        <begin position="51"/>
        <end position="81"/>
    </location>
</feature>
<organism evidence="10 11">
    <name type="scientific">Eggerthella guodeyinii</name>
    <dbReference type="NCBI Taxonomy" id="2690837"/>
    <lineage>
        <taxon>Bacteria</taxon>
        <taxon>Bacillati</taxon>
        <taxon>Actinomycetota</taxon>
        <taxon>Coriobacteriia</taxon>
        <taxon>Eggerthellales</taxon>
        <taxon>Eggerthellaceae</taxon>
        <taxon>Eggerthella</taxon>
    </lineage>
</organism>
<evidence type="ECO:0000256" key="5">
    <source>
        <dbReference type="ARBA" id="ARBA00022982"/>
    </source>
</evidence>
<keyword evidence="2" id="KW-0004">4Fe-4S</keyword>
<evidence type="ECO:0000256" key="3">
    <source>
        <dbReference type="ARBA" id="ARBA00022723"/>
    </source>
</evidence>
<evidence type="ECO:0000313" key="11">
    <source>
        <dbReference type="Proteomes" id="UP000438093"/>
    </source>
</evidence>
<dbReference type="PROSITE" id="PS51318">
    <property type="entry name" value="TAT"/>
    <property type="match status" value="1"/>
</dbReference>
<dbReference type="Proteomes" id="UP000438093">
    <property type="component" value="Unassembled WGS sequence"/>
</dbReference>
<feature type="domain" description="4Fe-4S ferredoxin-type" evidence="9">
    <location>
        <begin position="94"/>
        <end position="125"/>
    </location>
</feature>
<keyword evidence="8" id="KW-0732">Signal</keyword>
<dbReference type="PANTHER" id="PTHR43177">
    <property type="entry name" value="PROTEIN NRFC"/>
    <property type="match status" value="1"/>
</dbReference>
<dbReference type="InterPro" id="IPR050954">
    <property type="entry name" value="ET_IronSulfur_Cluster-Binding"/>
</dbReference>
<keyword evidence="6" id="KW-0408">Iron</keyword>
<evidence type="ECO:0000256" key="8">
    <source>
        <dbReference type="SAM" id="SignalP"/>
    </source>
</evidence>
<dbReference type="PROSITE" id="PS51379">
    <property type="entry name" value="4FE4S_FER_2"/>
    <property type="match status" value="3"/>
</dbReference>
<proteinExistence type="predicted"/>
<dbReference type="SUPFAM" id="SSF54862">
    <property type="entry name" value="4Fe-4S ferredoxins"/>
    <property type="match status" value="1"/>
</dbReference>
<dbReference type="RefSeq" id="WP_154333214.1">
    <property type="nucleotide sequence ID" value="NZ_VTFY01000004.1"/>
</dbReference>
<dbReference type="InterPro" id="IPR017896">
    <property type="entry name" value="4Fe4S_Fe-S-bd"/>
</dbReference>
<feature type="domain" description="4Fe-4S ferredoxin-type" evidence="9">
    <location>
        <begin position="126"/>
        <end position="155"/>
    </location>
</feature>
<keyword evidence="3" id="KW-0479">Metal-binding</keyword>
<dbReference type="InterPro" id="IPR006311">
    <property type="entry name" value="TAT_signal"/>
</dbReference>
<evidence type="ECO:0000256" key="2">
    <source>
        <dbReference type="ARBA" id="ARBA00022485"/>
    </source>
</evidence>
<dbReference type="InterPro" id="IPR017900">
    <property type="entry name" value="4Fe4S_Fe_S_CS"/>
</dbReference>
<keyword evidence="11" id="KW-1185">Reference proteome</keyword>
<dbReference type="AlphaFoldDB" id="A0A6N7RM03"/>
<dbReference type="Gene3D" id="3.30.70.20">
    <property type="match status" value="2"/>
</dbReference>
<feature type="chain" id="PRO_5039182042" evidence="8">
    <location>
        <begin position="21"/>
        <end position="219"/>
    </location>
</feature>
<evidence type="ECO:0000256" key="4">
    <source>
        <dbReference type="ARBA" id="ARBA00022737"/>
    </source>
</evidence>
<accession>A0A6N7RM03</accession>